<dbReference type="AlphaFoldDB" id="A0A916K8C3"/>
<dbReference type="GO" id="GO:0043565">
    <property type="term" value="F:sequence-specific DNA binding"/>
    <property type="evidence" value="ECO:0007669"/>
    <property type="project" value="InterPro"/>
</dbReference>
<dbReference type="PANTHER" id="PTHR47504">
    <property type="entry name" value="RIGHT ORIGIN-BINDING PROTEIN"/>
    <property type="match status" value="1"/>
</dbReference>
<evidence type="ECO:0000313" key="3">
    <source>
        <dbReference type="EMBL" id="CAG7652973.1"/>
    </source>
</evidence>
<dbReference type="SMART" id="SM00342">
    <property type="entry name" value="HTH_ARAC"/>
    <property type="match status" value="1"/>
</dbReference>
<dbReference type="Pfam" id="PF12833">
    <property type="entry name" value="HTH_18"/>
    <property type="match status" value="1"/>
</dbReference>
<dbReference type="Proteomes" id="UP000693672">
    <property type="component" value="Unassembled WGS sequence"/>
</dbReference>
<proteinExistence type="predicted"/>
<comment type="caution">
    <text evidence="3">The sequence shown here is derived from an EMBL/GenBank/DDBJ whole genome shotgun (WGS) entry which is preliminary data.</text>
</comment>
<dbReference type="GO" id="GO:0003700">
    <property type="term" value="F:DNA-binding transcription factor activity"/>
    <property type="evidence" value="ECO:0007669"/>
    <property type="project" value="InterPro"/>
</dbReference>
<evidence type="ECO:0000259" key="2">
    <source>
        <dbReference type="PROSITE" id="PS01124"/>
    </source>
</evidence>
<name>A0A916K8C3_9BACL</name>
<gene>
    <name evidence="3" type="primary">tetD</name>
    <name evidence="3" type="ORF">PAESOLCIP111_06681</name>
</gene>
<dbReference type="PROSITE" id="PS01124">
    <property type="entry name" value="HTH_ARAC_FAMILY_2"/>
    <property type="match status" value="1"/>
</dbReference>
<keyword evidence="1" id="KW-0238">DNA-binding</keyword>
<evidence type="ECO:0000313" key="4">
    <source>
        <dbReference type="Proteomes" id="UP000693672"/>
    </source>
</evidence>
<keyword evidence="4" id="KW-1185">Reference proteome</keyword>
<sequence>MDWLGRMNSAMEYIETNLADNISYDEIARRACCSTYHFQRMFPFITGVSLSEYIRRRRLTLAAFELQTTDVKVIDVAMKYGYDSPEAFTRAFKNLHGIMPISARDKGVSLKVW</sequence>
<protein>
    <submittedName>
        <fullName evidence="3">Transposon Tn10 TetD protein</fullName>
    </submittedName>
</protein>
<dbReference type="EMBL" id="CAJVAS010000083">
    <property type="protein sequence ID" value="CAG7652973.1"/>
    <property type="molecule type" value="Genomic_DNA"/>
</dbReference>
<feature type="domain" description="HTH araC/xylS-type" evidence="2">
    <location>
        <begin position="8"/>
        <end position="106"/>
    </location>
</feature>
<dbReference type="PANTHER" id="PTHR47504:SF5">
    <property type="entry name" value="RIGHT ORIGIN-BINDING PROTEIN"/>
    <property type="match status" value="1"/>
</dbReference>
<dbReference type="InterPro" id="IPR050959">
    <property type="entry name" value="MarA-like"/>
</dbReference>
<reference evidence="3" key="1">
    <citation type="submission" date="2021-06" db="EMBL/GenBank/DDBJ databases">
        <authorList>
            <person name="Criscuolo A."/>
        </authorList>
    </citation>
    <scope>NUCLEOTIDE SEQUENCE</scope>
    <source>
        <strain evidence="3">CIP111600</strain>
    </source>
</reference>
<accession>A0A916K8C3</accession>
<dbReference type="InterPro" id="IPR018060">
    <property type="entry name" value="HTH_AraC"/>
</dbReference>
<evidence type="ECO:0000256" key="1">
    <source>
        <dbReference type="ARBA" id="ARBA00023125"/>
    </source>
</evidence>
<organism evidence="3 4">
    <name type="scientific">Paenibacillus solanacearum</name>
    <dbReference type="NCBI Taxonomy" id="2048548"/>
    <lineage>
        <taxon>Bacteria</taxon>
        <taxon>Bacillati</taxon>
        <taxon>Bacillota</taxon>
        <taxon>Bacilli</taxon>
        <taxon>Bacillales</taxon>
        <taxon>Paenibacillaceae</taxon>
        <taxon>Paenibacillus</taxon>
    </lineage>
</organism>